<sequence>MFNIKNIEKISINKIKKYFNYKSLKIKYFYTNYNFNIKDNKIYQFLRIGYFFYNKNIFYKIFNFKKNIFYKK</sequence>
<protein>
    <submittedName>
        <fullName evidence="1">Uncharacterized protein</fullName>
    </submittedName>
</protein>
<accession>A0AAU7QQF1</accession>
<dbReference type="GO" id="GO:0006412">
    <property type="term" value="P:translation"/>
    <property type="evidence" value="ECO:0007669"/>
    <property type="project" value="InterPro"/>
</dbReference>
<dbReference type="EMBL" id="CP157893">
    <property type="protein sequence ID" value="XBT18196.1"/>
    <property type="molecule type" value="Genomic_DNA"/>
</dbReference>
<gene>
    <name evidence="1" type="ORF">ABNO52_00055</name>
</gene>
<dbReference type="AlphaFoldDB" id="A0AAU7QQF1"/>
<proteinExistence type="predicted"/>
<dbReference type="InterPro" id="IPR011035">
    <property type="entry name" value="Ribosomal_bL25/Gln-tRNA_synth"/>
</dbReference>
<dbReference type="SUPFAM" id="SSF50715">
    <property type="entry name" value="Ribosomal protein L25-like"/>
    <property type="match status" value="1"/>
</dbReference>
<reference evidence="1" key="1">
    <citation type="submission" date="2024-06" db="EMBL/GenBank/DDBJ databases">
        <title>Diversity, functionality, and evolutionary history of bacterial symbionts in false click beetles (Coleoptera, Throscidae).</title>
        <authorList>
            <person name="Wierz J.C."/>
            <person name="Malm H."/>
            <person name="Kaltenpoth M."/>
            <person name="Engl T."/>
        </authorList>
    </citation>
    <scope>NUCLEOTIDE SEQUENCE</scope>
    <source>
        <strain evidence="1">Tser</strain>
    </source>
</reference>
<organism evidence="1">
    <name type="scientific">Candidatus Shikimatogenerans sp. Tser</name>
    <dbReference type="NCBI Taxonomy" id="3158568"/>
    <lineage>
        <taxon>Bacteria</taxon>
        <taxon>Pseudomonadati</taxon>
        <taxon>Bacteroidota</taxon>
        <taxon>Flavobacteriia</taxon>
        <taxon>Flavobacteriales</taxon>
        <taxon>Candidatus Shikimatogenerans</taxon>
    </lineage>
</organism>
<name>A0AAU7QQF1_9FLAO</name>
<evidence type="ECO:0000313" key="1">
    <source>
        <dbReference type="EMBL" id="XBT18196.1"/>
    </source>
</evidence>